<keyword evidence="2" id="KW-0663">Pyridoxal phosphate</keyword>
<dbReference type="SUPFAM" id="SSF53686">
    <property type="entry name" value="Tryptophan synthase beta subunit-like PLP-dependent enzymes"/>
    <property type="match status" value="1"/>
</dbReference>
<accession>A0ABN8QUD3</accession>
<evidence type="ECO:0000256" key="5">
    <source>
        <dbReference type="ARBA" id="ARBA00042605"/>
    </source>
</evidence>
<name>A0ABN8QUD3_9CNID</name>
<dbReference type="Gene3D" id="3.40.50.1100">
    <property type="match status" value="2"/>
</dbReference>
<comment type="cofactor">
    <cofactor evidence="1">
        <name>pyridoxal 5'-phosphate</name>
        <dbReference type="ChEBI" id="CHEBI:597326"/>
    </cofactor>
</comment>
<keyword evidence="8" id="KW-1185">Reference proteome</keyword>
<evidence type="ECO:0000256" key="4">
    <source>
        <dbReference type="ARBA" id="ARBA00041766"/>
    </source>
</evidence>
<dbReference type="Proteomes" id="UP001159405">
    <property type="component" value="Unassembled WGS sequence"/>
</dbReference>
<evidence type="ECO:0000259" key="6">
    <source>
        <dbReference type="Pfam" id="PF00291"/>
    </source>
</evidence>
<dbReference type="EMBL" id="CALNXK010000154">
    <property type="protein sequence ID" value="CAH3170156.1"/>
    <property type="molecule type" value="Genomic_DNA"/>
</dbReference>
<dbReference type="PANTHER" id="PTHR48078">
    <property type="entry name" value="THREONINE DEHYDRATASE, MITOCHONDRIAL-RELATED"/>
    <property type="match status" value="1"/>
</dbReference>
<dbReference type="Pfam" id="PF00291">
    <property type="entry name" value="PALP"/>
    <property type="match status" value="1"/>
</dbReference>
<dbReference type="InterPro" id="IPR050147">
    <property type="entry name" value="Ser/Thr_Dehydratase"/>
</dbReference>
<dbReference type="InterPro" id="IPR001926">
    <property type="entry name" value="TrpB-like_PALP"/>
</dbReference>
<comment type="caution">
    <text evidence="7">The sequence shown here is derived from an EMBL/GenBank/DDBJ whole genome shotgun (WGS) entry which is preliminary data.</text>
</comment>
<dbReference type="PANTHER" id="PTHR48078:SF14">
    <property type="entry name" value="L-SERINE AMMONIA-LYASE"/>
    <property type="match status" value="1"/>
</dbReference>
<reference evidence="7 8" key="1">
    <citation type="submission" date="2022-05" db="EMBL/GenBank/DDBJ databases">
        <authorList>
            <consortium name="Genoscope - CEA"/>
            <person name="William W."/>
        </authorList>
    </citation>
    <scope>NUCLEOTIDE SEQUENCE [LARGE SCALE GENOMIC DNA]</scope>
</reference>
<keyword evidence="3" id="KW-0456">Lyase</keyword>
<evidence type="ECO:0000256" key="1">
    <source>
        <dbReference type="ARBA" id="ARBA00001933"/>
    </source>
</evidence>
<evidence type="ECO:0000256" key="2">
    <source>
        <dbReference type="ARBA" id="ARBA00022898"/>
    </source>
</evidence>
<protein>
    <recommendedName>
        <fullName evidence="4">L-serine deaminase</fullName>
    </recommendedName>
    <alternativeName>
        <fullName evidence="5">L-threonine dehydratase</fullName>
    </alternativeName>
</protein>
<evidence type="ECO:0000256" key="3">
    <source>
        <dbReference type="ARBA" id="ARBA00023239"/>
    </source>
</evidence>
<feature type="domain" description="Tryptophan synthase beta chain-like PALP" evidence="6">
    <location>
        <begin position="22"/>
        <end position="242"/>
    </location>
</feature>
<dbReference type="InterPro" id="IPR036052">
    <property type="entry name" value="TrpB-like_PALP_sf"/>
</dbReference>
<organism evidence="7 8">
    <name type="scientific">Porites lobata</name>
    <dbReference type="NCBI Taxonomy" id="104759"/>
    <lineage>
        <taxon>Eukaryota</taxon>
        <taxon>Metazoa</taxon>
        <taxon>Cnidaria</taxon>
        <taxon>Anthozoa</taxon>
        <taxon>Hexacorallia</taxon>
        <taxon>Scleractinia</taxon>
        <taxon>Fungiina</taxon>
        <taxon>Poritidae</taxon>
        <taxon>Porites</taxon>
    </lineage>
</organism>
<evidence type="ECO:0000313" key="7">
    <source>
        <dbReference type="EMBL" id="CAH3170156.1"/>
    </source>
</evidence>
<gene>
    <name evidence="7" type="ORF">PLOB_00010513</name>
</gene>
<evidence type="ECO:0000313" key="8">
    <source>
        <dbReference type="Proteomes" id="UP001159405"/>
    </source>
</evidence>
<proteinExistence type="predicted"/>
<sequence length="339" mass="36439">MAALVSLQDIENAIEIINKSPMVYRTPLLQNVQNMFGFGDQFKLHLKMENMQNTGSFKTRGIVNQFAHIPAEVIGSKRNLVSISAGNYGKAFAIATKKQNLPATLCMPETAPVNRVTLIESLGVTVERMPSCNLQAAVDRHVSDDGMYFLHCFDDLNLIAGYGSAGVEILEEIPNPDVVIVCCGGGGLVSGVAASIKLKGSKATRIFAVEPEGAPTMYLSKQQGHSVSVKSVNTIASGLAPPYAVLTCRELDGLLIFSQQEKLLFVMCKITTVNFLKPFFLHRAVKTFYKAGLVVEPSGAAAFAALQSDKIPDLLPGSNVVVMVTGGNVTTEELCDLVR</sequence>